<dbReference type="InterPro" id="IPR023393">
    <property type="entry name" value="START-like_dom_sf"/>
</dbReference>
<keyword evidence="2" id="KW-0568">Pathogenesis-related protein</keyword>
<keyword evidence="2" id="KW-0611">Plant defense</keyword>
<evidence type="ECO:0000259" key="3">
    <source>
        <dbReference type="Pfam" id="PF00407"/>
    </source>
</evidence>
<dbReference type="EMBL" id="PYDT01000010">
    <property type="protein sequence ID" value="THU47397.1"/>
    <property type="molecule type" value="Genomic_DNA"/>
</dbReference>
<comment type="caution">
    <text evidence="4">The sequence shown here is derived from an EMBL/GenBank/DDBJ whole genome shotgun (WGS) entry which is preliminary data.</text>
</comment>
<dbReference type="InterPro" id="IPR000916">
    <property type="entry name" value="Bet_v_I/MLP"/>
</dbReference>
<dbReference type="PROSITE" id="PS00451">
    <property type="entry name" value="PATHOGENESIS_BETVI"/>
    <property type="match status" value="1"/>
</dbReference>
<dbReference type="GO" id="GO:0005634">
    <property type="term" value="C:nucleus"/>
    <property type="evidence" value="ECO:0007669"/>
    <property type="project" value="TreeGrafter"/>
</dbReference>
<dbReference type="PRINTS" id="PR00634">
    <property type="entry name" value="BETALLERGEN"/>
</dbReference>
<dbReference type="GO" id="GO:0004864">
    <property type="term" value="F:protein phosphatase inhibitor activity"/>
    <property type="evidence" value="ECO:0007669"/>
    <property type="project" value="InterPro"/>
</dbReference>
<dbReference type="PANTHER" id="PTHR31213">
    <property type="entry name" value="OS08G0374000 PROTEIN-RELATED"/>
    <property type="match status" value="1"/>
</dbReference>
<dbReference type="Proteomes" id="UP000317650">
    <property type="component" value="Chromosome 9"/>
</dbReference>
<comment type="similarity">
    <text evidence="1 2">Belongs to the BetVI family.</text>
</comment>
<dbReference type="GO" id="GO:0005737">
    <property type="term" value="C:cytoplasm"/>
    <property type="evidence" value="ECO:0007669"/>
    <property type="project" value="TreeGrafter"/>
</dbReference>
<protein>
    <recommendedName>
        <fullName evidence="3">Bet v I/Major latex protein domain-containing protein</fullName>
    </recommendedName>
</protein>
<dbReference type="GO" id="GO:0009738">
    <property type="term" value="P:abscisic acid-activated signaling pathway"/>
    <property type="evidence" value="ECO:0007669"/>
    <property type="project" value="InterPro"/>
</dbReference>
<organism evidence="4 5">
    <name type="scientific">Musa balbisiana</name>
    <name type="common">Banana</name>
    <dbReference type="NCBI Taxonomy" id="52838"/>
    <lineage>
        <taxon>Eukaryota</taxon>
        <taxon>Viridiplantae</taxon>
        <taxon>Streptophyta</taxon>
        <taxon>Embryophyta</taxon>
        <taxon>Tracheophyta</taxon>
        <taxon>Spermatophyta</taxon>
        <taxon>Magnoliopsida</taxon>
        <taxon>Liliopsida</taxon>
        <taxon>Zingiberales</taxon>
        <taxon>Musaceae</taxon>
        <taxon>Musa</taxon>
    </lineage>
</organism>
<accession>A0A4S8IGI2</accession>
<dbReference type="FunFam" id="3.30.530.20:FF:000007">
    <property type="entry name" value="Major pollen allergen Bet v 1-A"/>
    <property type="match status" value="1"/>
</dbReference>
<dbReference type="PANTHER" id="PTHR31213:SF201">
    <property type="entry name" value="OS03G0300400 PROTEIN"/>
    <property type="match status" value="1"/>
</dbReference>
<sequence>MASGSWTLEIESSVEASRLFRAAALDWHSLAPKVVPEIVVSGAVLEGDGSVGSVRQLNFSPALPFGYVKERLDFVDVDKFECKQTLVEGGHIGTKLETATSHFKFEPASGGGCVLKVVTTYKLLPGVEDDQSEIVRSKETVTGIIKAAEAYLVADPDAYV</sequence>
<dbReference type="InterPro" id="IPR050279">
    <property type="entry name" value="Plant_def-hormone_signal"/>
</dbReference>
<gene>
    <name evidence="4" type="ORF">C4D60_Mb09t15060</name>
</gene>
<feature type="domain" description="Bet v I/Major latex protein" evidence="3">
    <location>
        <begin position="1"/>
        <end position="154"/>
    </location>
</feature>
<reference evidence="4 5" key="1">
    <citation type="journal article" date="2019" name="Nat. Plants">
        <title>Genome sequencing of Musa balbisiana reveals subgenome evolution and function divergence in polyploid bananas.</title>
        <authorList>
            <person name="Yao X."/>
        </authorList>
    </citation>
    <scope>NUCLEOTIDE SEQUENCE [LARGE SCALE GENOMIC DNA]</scope>
    <source>
        <strain evidence="5">cv. DH-PKW</strain>
        <tissue evidence="4">Leaves</tissue>
    </source>
</reference>
<dbReference type="GO" id="GO:0006952">
    <property type="term" value="P:defense response"/>
    <property type="evidence" value="ECO:0007669"/>
    <property type="project" value="UniProtKB-KW"/>
</dbReference>
<dbReference type="GO" id="GO:0038023">
    <property type="term" value="F:signaling receptor activity"/>
    <property type="evidence" value="ECO:0007669"/>
    <property type="project" value="InterPro"/>
</dbReference>
<proteinExistence type="inferred from homology"/>
<dbReference type="Gene3D" id="3.30.530.20">
    <property type="match status" value="1"/>
</dbReference>
<keyword evidence="5" id="KW-1185">Reference proteome</keyword>
<dbReference type="InterPro" id="IPR024949">
    <property type="entry name" value="Bet_v_I_allergen"/>
</dbReference>
<evidence type="ECO:0000256" key="2">
    <source>
        <dbReference type="RuleBase" id="RU000409"/>
    </source>
</evidence>
<name>A0A4S8IGI2_MUSBA</name>
<evidence type="ECO:0000313" key="5">
    <source>
        <dbReference type="Proteomes" id="UP000317650"/>
    </source>
</evidence>
<dbReference type="Pfam" id="PF00407">
    <property type="entry name" value="Bet_v_1"/>
    <property type="match status" value="1"/>
</dbReference>
<dbReference type="SUPFAM" id="SSF55961">
    <property type="entry name" value="Bet v1-like"/>
    <property type="match status" value="1"/>
</dbReference>
<dbReference type="GO" id="GO:0010427">
    <property type="term" value="F:abscisic acid binding"/>
    <property type="evidence" value="ECO:0007669"/>
    <property type="project" value="InterPro"/>
</dbReference>
<dbReference type="AlphaFoldDB" id="A0A4S8IGI2"/>
<evidence type="ECO:0000313" key="4">
    <source>
        <dbReference type="EMBL" id="THU47397.1"/>
    </source>
</evidence>
<dbReference type="CDD" id="cd07816">
    <property type="entry name" value="Bet_v1-like"/>
    <property type="match status" value="1"/>
</dbReference>
<evidence type="ECO:0000256" key="1">
    <source>
        <dbReference type="ARBA" id="ARBA00009744"/>
    </source>
</evidence>